<feature type="compositionally biased region" description="Polar residues" evidence="1">
    <location>
        <begin position="93"/>
        <end position="102"/>
    </location>
</feature>
<organism evidence="3 4">
    <name type="scientific">Nocardia huaxiensis</name>
    <dbReference type="NCBI Taxonomy" id="2755382"/>
    <lineage>
        <taxon>Bacteria</taxon>
        <taxon>Bacillati</taxon>
        <taxon>Actinomycetota</taxon>
        <taxon>Actinomycetes</taxon>
        <taxon>Mycobacteriales</taxon>
        <taxon>Nocardiaceae</taxon>
        <taxon>Nocardia</taxon>
    </lineage>
</organism>
<reference evidence="3 4" key="1">
    <citation type="submission" date="2020-07" db="EMBL/GenBank/DDBJ databases">
        <authorList>
            <person name="Zhuang K."/>
            <person name="Ran Y."/>
        </authorList>
    </citation>
    <scope>NUCLEOTIDE SEQUENCE [LARGE SCALE GENOMIC DNA]</scope>
    <source>
        <strain evidence="3 4">WCH-YHL-001</strain>
    </source>
</reference>
<dbReference type="RefSeq" id="WP_181583777.1">
    <property type="nucleotide sequence ID" value="NZ_CP059399.1"/>
</dbReference>
<protein>
    <submittedName>
        <fullName evidence="3">Uncharacterized protein</fullName>
    </submittedName>
</protein>
<feature type="transmembrane region" description="Helical" evidence="2">
    <location>
        <begin position="48"/>
        <end position="74"/>
    </location>
</feature>
<dbReference type="EMBL" id="CP059399">
    <property type="protein sequence ID" value="QLY32612.1"/>
    <property type="molecule type" value="Genomic_DNA"/>
</dbReference>
<gene>
    <name evidence="3" type="ORF">H0264_10455</name>
</gene>
<keyword evidence="2" id="KW-0472">Membrane</keyword>
<evidence type="ECO:0000313" key="4">
    <source>
        <dbReference type="Proteomes" id="UP000515512"/>
    </source>
</evidence>
<keyword evidence="2" id="KW-1133">Transmembrane helix</keyword>
<accession>A0A7D6VBT5</accession>
<dbReference type="KEGG" id="nhu:H0264_10455"/>
<name>A0A7D6VBT5_9NOCA</name>
<sequence>MKLTRTTWRRIRTPLILTTILLTYLALHQILAELSERHGYGSPDGLGLPYLAVAAATVGLRILLLVVVPAVLAYRAMAYAVTRLLRNPGERSGSASPINEQAGSAEHRSAE</sequence>
<evidence type="ECO:0000256" key="2">
    <source>
        <dbReference type="SAM" id="Phobius"/>
    </source>
</evidence>
<keyword evidence="2" id="KW-0812">Transmembrane</keyword>
<dbReference type="AlphaFoldDB" id="A0A7D6VBT5"/>
<evidence type="ECO:0000313" key="3">
    <source>
        <dbReference type="EMBL" id="QLY32612.1"/>
    </source>
</evidence>
<feature type="region of interest" description="Disordered" evidence="1">
    <location>
        <begin position="88"/>
        <end position="111"/>
    </location>
</feature>
<keyword evidence="4" id="KW-1185">Reference proteome</keyword>
<evidence type="ECO:0000256" key="1">
    <source>
        <dbReference type="SAM" id="MobiDB-lite"/>
    </source>
</evidence>
<proteinExistence type="predicted"/>
<dbReference type="Proteomes" id="UP000515512">
    <property type="component" value="Chromosome"/>
</dbReference>